<dbReference type="InterPro" id="IPR016181">
    <property type="entry name" value="Acyl_CoA_acyltransferase"/>
</dbReference>
<gene>
    <name evidence="4" type="ORF">J2776_002345</name>
</gene>
<dbReference type="CDD" id="cd04301">
    <property type="entry name" value="NAT_SF"/>
    <property type="match status" value="1"/>
</dbReference>
<organism evidence="4 5">
    <name type="scientific">Paraburkholderia caledonica</name>
    <dbReference type="NCBI Taxonomy" id="134536"/>
    <lineage>
        <taxon>Bacteria</taxon>
        <taxon>Pseudomonadati</taxon>
        <taxon>Pseudomonadota</taxon>
        <taxon>Betaproteobacteria</taxon>
        <taxon>Burkholderiales</taxon>
        <taxon>Burkholderiaceae</taxon>
        <taxon>Paraburkholderia</taxon>
    </lineage>
</organism>
<reference evidence="4 5" key="1">
    <citation type="submission" date="2023-07" db="EMBL/GenBank/DDBJ databases">
        <title>Sorghum-associated microbial communities from plants grown in Nebraska, USA.</title>
        <authorList>
            <person name="Schachtman D."/>
        </authorList>
    </citation>
    <scope>NUCLEOTIDE SEQUENCE [LARGE SCALE GENOMIC DNA]</scope>
    <source>
        <strain evidence="4 5">DS1039</strain>
    </source>
</reference>
<dbReference type="EMBL" id="JAVDQN010000002">
    <property type="protein sequence ID" value="MDR6375645.1"/>
    <property type="molecule type" value="Genomic_DNA"/>
</dbReference>
<dbReference type="Proteomes" id="UP001185254">
    <property type="component" value="Unassembled WGS sequence"/>
</dbReference>
<evidence type="ECO:0000259" key="3">
    <source>
        <dbReference type="PROSITE" id="PS51186"/>
    </source>
</evidence>
<name>A0ABU1KXF2_9BURK</name>
<dbReference type="Pfam" id="PF00583">
    <property type="entry name" value="Acetyltransf_1"/>
    <property type="match status" value="1"/>
</dbReference>
<dbReference type="Gene3D" id="3.40.630.30">
    <property type="match status" value="1"/>
</dbReference>
<dbReference type="SUPFAM" id="SSF55729">
    <property type="entry name" value="Acyl-CoA N-acyltransferases (Nat)"/>
    <property type="match status" value="1"/>
</dbReference>
<dbReference type="InterPro" id="IPR050832">
    <property type="entry name" value="Bact_Acetyltransf"/>
</dbReference>
<evidence type="ECO:0000313" key="5">
    <source>
        <dbReference type="Proteomes" id="UP001185254"/>
    </source>
</evidence>
<protein>
    <submittedName>
        <fullName evidence="4">GNAT superfamily N-acetyltransferase</fullName>
    </submittedName>
</protein>
<evidence type="ECO:0000313" key="4">
    <source>
        <dbReference type="EMBL" id="MDR6375645.1"/>
    </source>
</evidence>
<dbReference type="InterPro" id="IPR000182">
    <property type="entry name" value="GNAT_dom"/>
</dbReference>
<evidence type="ECO:0000256" key="2">
    <source>
        <dbReference type="ARBA" id="ARBA00023315"/>
    </source>
</evidence>
<dbReference type="RefSeq" id="WP_288826478.1">
    <property type="nucleotide sequence ID" value="NZ_JAVDQN010000002.1"/>
</dbReference>
<accession>A0ABU1KXF2</accession>
<dbReference type="PANTHER" id="PTHR43877">
    <property type="entry name" value="AMINOALKYLPHOSPHONATE N-ACETYLTRANSFERASE-RELATED-RELATED"/>
    <property type="match status" value="1"/>
</dbReference>
<keyword evidence="1" id="KW-0808">Transferase</keyword>
<comment type="caution">
    <text evidence="4">The sequence shown here is derived from an EMBL/GenBank/DDBJ whole genome shotgun (WGS) entry which is preliminary data.</text>
</comment>
<dbReference type="PROSITE" id="PS51186">
    <property type="entry name" value="GNAT"/>
    <property type="match status" value="1"/>
</dbReference>
<keyword evidence="2" id="KW-0012">Acyltransferase</keyword>
<evidence type="ECO:0000256" key="1">
    <source>
        <dbReference type="ARBA" id="ARBA00022679"/>
    </source>
</evidence>
<proteinExistence type="predicted"/>
<keyword evidence="5" id="KW-1185">Reference proteome</keyword>
<sequence length="208" mass="23404">MDQRRVASVRVEYVCHGFGRIQLRRFDIKRDSYVSMTALLHRAFASLGSAGLNCECASQTIATTRRRAAEGDCLVAVCGTKIVGTMTLCTPDPNSPCEWYRHHDVASLHQLGIDPEWQRRGIGTLMLAFADHWAATRGYAQLALQTPQQASHLVAFYRSQGFRIVDTMRFEPRSYDSVILTRAPVAQRTLANWATRLEPLPRLLQRAA</sequence>
<feature type="domain" description="N-acetyltransferase" evidence="3">
    <location>
        <begin position="21"/>
        <end position="185"/>
    </location>
</feature>